<dbReference type="EMBL" id="BGZK01000541">
    <property type="protein sequence ID" value="GBP49279.1"/>
    <property type="molecule type" value="Genomic_DNA"/>
</dbReference>
<gene>
    <name evidence="1" type="ORF">EVAR_102222_1</name>
</gene>
<dbReference type="AlphaFoldDB" id="A0A4C1WFV9"/>
<organism evidence="1 2">
    <name type="scientific">Eumeta variegata</name>
    <name type="common">Bagworm moth</name>
    <name type="synonym">Eumeta japonica</name>
    <dbReference type="NCBI Taxonomy" id="151549"/>
    <lineage>
        <taxon>Eukaryota</taxon>
        <taxon>Metazoa</taxon>
        <taxon>Ecdysozoa</taxon>
        <taxon>Arthropoda</taxon>
        <taxon>Hexapoda</taxon>
        <taxon>Insecta</taxon>
        <taxon>Pterygota</taxon>
        <taxon>Neoptera</taxon>
        <taxon>Endopterygota</taxon>
        <taxon>Lepidoptera</taxon>
        <taxon>Glossata</taxon>
        <taxon>Ditrysia</taxon>
        <taxon>Tineoidea</taxon>
        <taxon>Psychidae</taxon>
        <taxon>Oiketicinae</taxon>
        <taxon>Eumeta</taxon>
    </lineage>
</organism>
<protein>
    <submittedName>
        <fullName evidence="1">Uncharacterized protein</fullName>
    </submittedName>
</protein>
<keyword evidence="2" id="KW-1185">Reference proteome</keyword>
<evidence type="ECO:0000313" key="2">
    <source>
        <dbReference type="Proteomes" id="UP000299102"/>
    </source>
</evidence>
<reference evidence="1 2" key="1">
    <citation type="journal article" date="2019" name="Commun. Biol.">
        <title>The bagworm genome reveals a unique fibroin gene that provides high tensile strength.</title>
        <authorList>
            <person name="Kono N."/>
            <person name="Nakamura H."/>
            <person name="Ohtoshi R."/>
            <person name="Tomita M."/>
            <person name="Numata K."/>
            <person name="Arakawa K."/>
        </authorList>
    </citation>
    <scope>NUCLEOTIDE SEQUENCE [LARGE SCALE GENOMIC DNA]</scope>
</reference>
<accession>A0A4C1WFV9</accession>
<name>A0A4C1WFV9_EUMVA</name>
<dbReference type="Proteomes" id="UP000299102">
    <property type="component" value="Unassembled WGS sequence"/>
</dbReference>
<proteinExistence type="predicted"/>
<evidence type="ECO:0000313" key="1">
    <source>
        <dbReference type="EMBL" id="GBP49279.1"/>
    </source>
</evidence>
<sequence length="103" mass="11301">MAKTEHIISSCPSAARRGAGGGPFRLYNSALTANYNVRIAATLISECAAVHLEARRLRWRPRTLAGRTVSRTFITTRLDIHANASPELSVLALFRVLLSLLLE</sequence>
<comment type="caution">
    <text evidence="1">The sequence shown here is derived from an EMBL/GenBank/DDBJ whole genome shotgun (WGS) entry which is preliminary data.</text>
</comment>